<feature type="transmembrane region" description="Helical" evidence="8">
    <location>
        <begin position="225"/>
        <end position="248"/>
    </location>
</feature>
<dbReference type="InterPro" id="IPR013525">
    <property type="entry name" value="ABC2_TM"/>
</dbReference>
<reference evidence="10 11" key="1">
    <citation type="submission" date="2018-06" db="EMBL/GenBank/DDBJ databases">
        <title>Genomic Encyclopedia of Type Strains, Phase IV (KMG-IV): sequencing the most valuable type-strain genomes for metagenomic binning, comparative biology and taxonomic classification.</title>
        <authorList>
            <person name="Goeker M."/>
        </authorList>
    </citation>
    <scope>NUCLEOTIDE SEQUENCE [LARGE SCALE GENOMIC DNA]</scope>
    <source>
        <strain evidence="10 11">DSM 15140</strain>
    </source>
</reference>
<dbReference type="Gene3D" id="3.40.1710.10">
    <property type="entry name" value="abc type-2 transporter like domain"/>
    <property type="match status" value="1"/>
</dbReference>
<dbReference type="STRING" id="200904.GCA_900168775_03447"/>
<evidence type="ECO:0000256" key="8">
    <source>
        <dbReference type="SAM" id="Phobius"/>
    </source>
</evidence>
<keyword evidence="11" id="KW-1185">Reference proteome</keyword>
<evidence type="ECO:0000313" key="11">
    <source>
        <dbReference type="Proteomes" id="UP000252254"/>
    </source>
</evidence>
<keyword evidence="5 8" id="KW-0812">Transmembrane</keyword>
<comment type="subcellular location">
    <subcellularLocation>
        <location evidence="1">Cell membrane</location>
        <topology evidence="1">Multi-pass membrane protein</topology>
    </subcellularLocation>
</comment>
<comment type="caution">
    <text evidence="10">The sequence shown here is derived from an EMBL/GenBank/DDBJ whole genome shotgun (WGS) entry which is preliminary data.</text>
</comment>
<dbReference type="GO" id="GO:0140359">
    <property type="term" value="F:ABC-type transporter activity"/>
    <property type="evidence" value="ECO:0007669"/>
    <property type="project" value="InterPro"/>
</dbReference>
<evidence type="ECO:0000256" key="3">
    <source>
        <dbReference type="ARBA" id="ARBA00022448"/>
    </source>
</evidence>
<dbReference type="InterPro" id="IPR047817">
    <property type="entry name" value="ABC2_TM_bact-type"/>
</dbReference>
<dbReference type="Pfam" id="PF12698">
    <property type="entry name" value="ABC2_membrane_3"/>
    <property type="match status" value="1"/>
</dbReference>
<evidence type="ECO:0000256" key="5">
    <source>
        <dbReference type="ARBA" id="ARBA00022692"/>
    </source>
</evidence>
<organism evidence="10 11">
    <name type="scientific">Paraliobacillus ryukyuensis</name>
    <dbReference type="NCBI Taxonomy" id="200904"/>
    <lineage>
        <taxon>Bacteria</taxon>
        <taxon>Bacillati</taxon>
        <taxon>Bacillota</taxon>
        <taxon>Bacilli</taxon>
        <taxon>Bacillales</taxon>
        <taxon>Bacillaceae</taxon>
        <taxon>Paraliobacillus</taxon>
    </lineage>
</organism>
<proteinExistence type="inferred from homology"/>
<dbReference type="PANTHER" id="PTHR30294">
    <property type="entry name" value="MEMBRANE COMPONENT OF ABC TRANSPORTER YHHJ-RELATED"/>
    <property type="match status" value="1"/>
</dbReference>
<feature type="transmembrane region" description="Helical" evidence="8">
    <location>
        <begin position="342"/>
        <end position="361"/>
    </location>
</feature>
<name>A0A366DYN6_9BACI</name>
<evidence type="ECO:0000256" key="7">
    <source>
        <dbReference type="ARBA" id="ARBA00023136"/>
    </source>
</evidence>
<dbReference type="InterPro" id="IPR051449">
    <property type="entry name" value="ABC-2_transporter_component"/>
</dbReference>
<feature type="transmembrane region" description="Helical" evidence="8">
    <location>
        <begin position="304"/>
        <end position="330"/>
    </location>
</feature>
<gene>
    <name evidence="10" type="ORF">DES48_10957</name>
</gene>
<evidence type="ECO:0000256" key="2">
    <source>
        <dbReference type="ARBA" id="ARBA00007783"/>
    </source>
</evidence>
<evidence type="ECO:0000256" key="4">
    <source>
        <dbReference type="ARBA" id="ARBA00022475"/>
    </source>
</evidence>
<dbReference type="EMBL" id="QNRI01000009">
    <property type="protein sequence ID" value="RBO95220.1"/>
    <property type="molecule type" value="Genomic_DNA"/>
</dbReference>
<protein>
    <submittedName>
        <fullName evidence="10">ABC-2 type transport system permease protein</fullName>
    </submittedName>
</protein>
<evidence type="ECO:0000256" key="6">
    <source>
        <dbReference type="ARBA" id="ARBA00022989"/>
    </source>
</evidence>
<feature type="transmembrane region" description="Helical" evidence="8">
    <location>
        <begin position="273"/>
        <end position="298"/>
    </location>
</feature>
<evidence type="ECO:0000259" key="9">
    <source>
        <dbReference type="PROSITE" id="PS51012"/>
    </source>
</evidence>
<dbReference type="GO" id="GO:0005886">
    <property type="term" value="C:plasma membrane"/>
    <property type="evidence" value="ECO:0007669"/>
    <property type="project" value="UniProtKB-SubCell"/>
</dbReference>
<feature type="transmembrane region" description="Helical" evidence="8">
    <location>
        <begin position="396"/>
        <end position="418"/>
    </location>
</feature>
<sequence length="425" mass="46892">MFEFLKKDILILSRNRTELAILITMPFILIAILGFALRGIWSTESEAIDMTVGIVSDDHEQEGLTAFYQEVDKLELPQEEKQSLKAVASKTAPFTLLRDMLGTDEVSDMVTTVEMTESEAKQALEDEEIAAIVTLPANFTYKSLLKMYIDQGKGSAIQLTVEEKGSIEASIIENLINSFTENLNFESAISNVTKGQYQDSAQPMEQLGGTTTVLANETTITAMQYYTIGMAVMFALYVASMIASEAYVEKKQHVFDRIILSGKSSFAYLTSKLISTTSIVMIQLFILFVLSSIIFQTFNQTSLVFWLGMLLISFLLATCIGAFGSLLTAITLRINSYHINNVFSGGITSIFAFLGGSFFPITQLPSMIQVIGEWTPNGAALAAYVEWMQGSAFTDIISTLIKLIGIAVIVFMISMVVFPKRRSLS</sequence>
<dbReference type="PANTHER" id="PTHR30294:SF29">
    <property type="entry name" value="MULTIDRUG ABC TRANSPORTER PERMEASE YBHS-RELATED"/>
    <property type="match status" value="1"/>
</dbReference>
<keyword evidence="4" id="KW-1003">Cell membrane</keyword>
<keyword evidence="7 8" id="KW-0472">Membrane</keyword>
<dbReference type="AlphaFoldDB" id="A0A366DYN6"/>
<keyword evidence="3" id="KW-0813">Transport</keyword>
<dbReference type="OrthoDB" id="3078158at2"/>
<keyword evidence="6 8" id="KW-1133">Transmembrane helix</keyword>
<accession>A0A366DYN6</accession>
<dbReference type="RefSeq" id="WP_113869576.1">
    <property type="nucleotide sequence ID" value="NZ_BAABQN010000006.1"/>
</dbReference>
<evidence type="ECO:0000256" key="1">
    <source>
        <dbReference type="ARBA" id="ARBA00004651"/>
    </source>
</evidence>
<feature type="transmembrane region" description="Helical" evidence="8">
    <location>
        <begin position="20"/>
        <end position="41"/>
    </location>
</feature>
<dbReference type="Proteomes" id="UP000252254">
    <property type="component" value="Unassembled WGS sequence"/>
</dbReference>
<evidence type="ECO:0000313" key="10">
    <source>
        <dbReference type="EMBL" id="RBO95220.1"/>
    </source>
</evidence>
<feature type="domain" description="ABC transmembrane type-2" evidence="9">
    <location>
        <begin position="169"/>
        <end position="421"/>
    </location>
</feature>
<comment type="similarity">
    <text evidence="2">Belongs to the ABC-2 integral membrane protein family.</text>
</comment>
<dbReference type="PROSITE" id="PS51012">
    <property type="entry name" value="ABC_TM2"/>
    <property type="match status" value="1"/>
</dbReference>